<keyword evidence="1" id="KW-0472">Membrane</keyword>
<name>A0A8J2K4Z3_9HEXA</name>
<feature type="transmembrane region" description="Helical" evidence="1">
    <location>
        <begin position="301"/>
        <end position="319"/>
    </location>
</feature>
<feature type="chain" id="PRO_5035237421" evidence="2">
    <location>
        <begin position="19"/>
        <end position="321"/>
    </location>
</feature>
<reference evidence="3" key="1">
    <citation type="submission" date="2021-06" db="EMBL/GenBank/DDBJ databases">
        <authorList>
            <person name="Hodson N. C."/>
            <person name="Mongue J. A."/>
            <person name="Jaron S. K."/>
        </authorList>
    </citation>
    <scope>NUCLEOTIDE SEQUENCE</scope>
</reference>
<evidence type="ECO:0000256" key="2">
    <source>
        <dbReference type="SAM" id="SignalP"/>
    </source>
</evidence>
<dbReference type="EMBL" id="CAJVCH010158483">
    <property type="protein sequence ID" value="CAG7728101.1"/>
    <property type="molecule type" value="Genomic_DNA"/>
</dbReference>
<keyword evidence="4" id="KW-1185">Reference proteome</keyword>
<sequence>MIHCKNFIGLRFCSKIFAALIFARSTEKTPVQRLLHLGVIQKTAEINAHVNMYLHTVQNFERRYVAKHSKPPKIIRTIEVVMQLVSQSFQLVWFAMTILSLVRYRSLEQISSLFLSMDPQSRISVVAILNAAFMAHINYLFYSSGAVIFQTALVSVTCLTILTELNPNSSAVTTDTLRRGKSLVRNLNWFVLVMNFTVEIYATRILPAAQVLVMTCCVLSTYGTVKSHGILSVVLGFMSFFSSGSLVILFTLLAEFRIRSLGCKNYWKGLAEADPWLQKTLKATPAVSFKIGGTYFVDRKMVMTMIYIIFSETVTFLLLNP</sequence>
<keyword evidence="1" id="KW-0812">Transmembrane</keyword>
<keyword evidence="1" id="KW-1133">Transmembrane helix</keyword>
<dbReference type="AlphaFoldDB" id="A0A8J2K4Z3"/>
<feature type="transmembrane region" description="Helical" evidence="1">
    <location>
        <begin position="229"/>
        <end position="254"/>
    </location>
</feature>
<evidence type="ECO:0000313" key="4">
    <source>
        <dbReference type="Proteomes" id="UP000708208"/>
    </source>
</evidence>
<accession>A0A8J2K4Z3</accession>
<gene>
    <name evidence="3" type="ORF">AFUS01_LOCUS16907</name>
</gene>
<keyword evidence="2" id="KW-0732">Signal</keyword>
<comment type="caution">
    <text evidence="3">The sequence shown here is derived from an EMBL/GenBank/DDBJ whole genome shotgun (WGS) entry which is preliminary data.</text>
</comment>
<dbReference type="Proteomes" id="UP000708208">
    <property type="component" value="Unassembled WGS sequence"/>
</dbReference>
<organism evidence="3 4">
    <name type="scientific">Allacma fusca</name>
    <dbReference type="NCBI Taxonomy" id="39272"/>
    <lineage>
        <taxon>Eukaryota</taxon>
        <taxon>Metazoa</taxon>
        <taxon>Ecdysozoa</taxon>
        <taxon>Arthropoda</taxon>
        <taxon>Hexapoda</taxon>
        <taxon>Collembola</taxon>
        <taxon>Symphypleona</taxon>
        <taxon>Sminthuridae</taxon>
        <taxon>Allacma</taxon>
    </lineage>
</organism>
<proteinExistence type="predicted"/>
<feature type="transmembrane region" description="Helical" evidence="1">
    <location>
        <begin position="147"/>
        <end position="166"/>
    </location>
</feature>
<evidence type="ECO:0000313" key="3">
    <source>
        <dbReference type="EMBL" id="CAG7728101.1"/>
    </source>
</evidence>
<evidence type="ECO:0000256" key="1">
    <source>
        <dbReference type="SAM" id="Phobius"/>
    </source>
</evidence>
<protein>
    <submittedName>
        <fullName evidence="3">Uncharacterized protein</fullName>
    </submittedName>
</protein>
<feature type="signal peptide" evidence="2">
    <location>
        <begin position="1"/>
        <end position="18"/>
    </location>
</feature>